<keyword evidence="3" id="KW-0809">Transit peptide</keyword>
<name>A0A6G1CEA9_9ORYZ</name>
<evidence type="ECO:0000256" key="1">
    <source>
        <dbReference type="ARBA" id="ARBA00007626"/>
    </source>
</evidence>
<reference evidence="5 6" key="1">
    <citation type="submission" date="2019-11" db="EMBL/GenBank/DDBJ databases">
        <title>Whole genome sequence of Oryza granulata.</title>
        <authorList>
            <person name="Li W."/>
        </authorList>
    </citation>
    <scope>NUCLEOTIDE SEQUENCE [LARGE SCALE GENOMIC DNA]</scope>
    <source>
        <strain evidence="6">cv. Menghai</strain>
        <tissue evidence="5">Leaf</tissue>
    </source>
</reference>
<dbReference type="NCBIfam" id="TIGR00756">
    <property type="entry name" value="PPR"/>
    <property type="match status" value="3"/>
</dbReference>
<dbReference type="Pfam" id="PF01535">
    <property type="entry name" value="PPR"/>
    <property type="match status" value="1"/>
</dbReference>
<gene>
    <name evidence="5" type="ORF">E2562_001648</name>
</gene>
<evidence type="ECO:0000256" key="2">
    <source>
        <dbReference type="ARBA" id="ARBA00022737"/>
    </source>
</evidence>
<dbReference type="InterPro" id="IPR011990">
    <property type="entry name" value="TPR-like_helical_dom_sf"/>
</dbReference>
<dbReference type="PANTHER" id="PTHR47941">
    <property type="entry name" value="PENTATRICOPEPTIDE REPEAT-CONTAINING PROTEIN 3, MITOCHONDRIAL"/>
    <property type="match status" value="1"/>
</dbReference>
<dbReference type="InterPro" id="IPR002885">
    <property type="entry name" value="PPR_rpt"/>
</dbReference>
<feature type="repeat" description="PPR" evidence="4">
    <location>
        <begin position="129"/>
        <end position="163"/>
    </location>
</feature>
<dbReference type="PROSITE" id="PS51375">
    <property type="entry name" value="PPR"/>
    <property type="match status" value="4"/>
</dbReference>
<dbReference type="Gene3D" id="1.25.40.10">
    <property type="entry name" value="Tetratricopeptide repeat domain"/>
    <property type="match status" value="2"/>
</dbReference>
<dbReference type="OrthoDB" id="185373at2759"/>
<comment type="similarity">
    <text evidence="1">Belongs to the PPR family. P subfamily.</text>
</comment>
<protein>
    <recommendedName>
        <fullName evidence="7">Pentacotripeptide-repeat region of PRORP domain-containing protein</fullName>
    </recommendedName>
</protein>
<feature type="repeat" description="PPR" evidence="4">
    <location>
        <begin position="236"/>
        <end position="272"/>
    </location>
</feature>
<feature type="repeat" description="PPR" evidence="4">
    <location>
        <begin position="164"/>
        <end position="194"/>
    </location>
</feature>
<dbReference type="Proteomes" id="UP000479710">
    <property type="component" value="Unassembled WGS sequence"/>
</dbReference>
<dbReference type="EMBL" id="SPHZ02000009">
    <property type="protein sequence ID" value="KAF0897953.1"/>
    <property type="molecule type" value="Genomic_DNA"/>
</dbReference>
<comment type="caution">
    <text evidence="5">The sequence shown here is derived from an EMBL/GenBank/DDBJ whole genome shotgun (WGS) entry which is preliminary data.</text>
</comment>
<sequence length="308" mass="33620">MPLAGGEPRHPPLPSIFKLGQAITPRHVDLLLAALLRRRRHRLVGALASQALANSVPPTARTHLLAASALLASSRPRDAARRLALAGPASSARRLWNALLRRACAEHGDSRHALEMLFAGVEECGVVFSPSTYRVALSMLCTRGDMETALKVFDVMTAAGCQVDDRVCSVIISGFCKVGKAEDGLEFYRRVRREFSGFEPGLITLTALVGVLGREGKTSEVAQLVREMERKGLVGDAVFYSSLVHGYMSSREGSVEKVMGFLDEMNQRDAKPNLITYTSLVGGFCKRNSIQQCTLDENPDRPQVPNFQ</sequence>
<proteinExistence type="inferred from homology"/>
<dbReference type="AlphaFoldDB" id="A0A6G1CEA9"/>
<dbReference type="Pfam" id="PF13041">
    <property type="entry name" value="PPR_2"/>
    <property type="match status" value="2"/>
</dbReference>
<feature type="repeat" description="PPR" evidence="4">
    <location>
        <begin position="201"/>
        <end position="235"/>
    </location>
</feature>
<evidence type="ECO:0000256" key="3">
    <source>
        <dbReference type="ARBA" id="ARBA00022946"/>
    </source>
</evidence>
<evidence type="ECO:0000313" key="6">
    <source>
        <dbReference type="Proteomes" id="UP000479710"/>
    </source>
</evidence>
<accession>A0A6G1CEA9</accession>
<keyword evidence="6" id="KW-1185">Reference proteome</keyword>
<evidence type="ECO:0000313" key="5">
    <source>
        <dbReference type="EMBL" id="KAF0897953.1"/>
    </source>
</evidence>
<keyword evidence="2" id="KW-0677">Repeat</keyword>
<evidence type="ECO:0000256" key="4">
    <source>
        <dbReference type="PROSITE-ProRule" id="PRU00708"/>
    </source>
</evidence>
<evidence type="ECO:0008006" key="7">
    <source>
        <dbReference type="Google" id="ProtNLM"/>
    </source>
</evidence>
<organism evidence="5 6">
    <name type="scientific">Oryza meyeriana var. granulata</name>
    <dbReference type="NCBI Taxonomy" id="110450"/>
    <lineage>
        <taxon>Eukaryota</taxon>
        <taxon>Viridiplantae</taxon>
        <taxon>Streptophyta</taxon>
        <taxon>Embryophyta</taxon>
        <taxon>Tracheophyta</taxon>
        <taxon>Spermatophyta</taxon>
        <taxon>Magnoliopsida</taxon>
        <taxon>Liliopsida</taxon>
        <taxon>Poales</taxon>
        <taxon>Poaceae</taxon>
        <taxon>BOP clade</taxon>
        <taxon>Oryzoideae</taxon>
        <taxon>Oryzeae</taxon>
        <taxon>Oryzinae</taxon>
        <taxon>Oryza</taxon>
        <taxon>Oryza meyeriana</taxon>
    </lineage>
</organism>